<evidence type="ECO:0000256" key="1">
    <source>
        <dbReference type="SAM" id="MobiDB-lite"/>
    </source>
</evidence>
<dbReference type="AlphaFoldDB" id="A0A8J3SBR8"/>
<organism evidence="3 4">
    <name type="scientific">Planobispora siamensis</name>
    <dbReference type="NCBI Taxonomy" id="936338"/>
    <lineage>
        <taxon>Bacteria</taxon>
        <taxon>Bacillati</taxon>
        <taxon>Actinomycetota</taxon>
        <taxon>Actinomycetes</taxon>
        <taxon>Streptosporangiales</taxon>
        <taxon>Streptosporangiaceae</taxon>
        <taxon>Planobispora</taxon>
    </lineage>
</organism>
<proteinExistence type="predicted"/>
<evidence type="ECO:0000313" key="3">
    <source>
        <dbReference type="EMBL" id="GIH89665.1"/>
    </source>
</evidence>
<evidence type="ECO:0000256" key="2">
    <source>
        <dbReference type="SAM" id="SignalP"/>
    </source>
</evidence>
<feature type="signal peptide" evidence="2">
    <location>
        <begin position="1"/>
        <end position="30"/>
    </location>
</feature>
<sequence length="368" mass="39909">MTVRQARRRRRGLVLAAAVATCLVAGVTSAAVWRASGPEPAATPQPAVTTGRTPPVHEPRTVEEIAPPLQQVMPSVMAEVPRKVPDGRAFTPKSFIDSRTVLGYVSKKGYDPAPEWWAYRLDPQAFRRLATVGRPVAPMDSPAVGEGVIAWYEHADRDIRIMTIPVTGGAPRAVTSFPAERDVDEVNGDSVYGVSLAVGDGKIFWSSNKSGGVGQVPLQGGEPSSVPGTEGSHIFRWPWAGRPADGSMRGATSLLNLSTGERLSAHPWGQCDVTWCIAGNQATRRDGGQTVDLPGDNSYSLVADRLVTITQTDRRGRKTMAVFDLATSQVGRLWIRDDHKASSTLYTSTEMLYFRRGDKWIVIHGPDR</sequence>
<dbReference type="Proteomes" id="UP000619788">
    <property type="component" value="Unassembled WGS sequence"/>
</dbReference>
<gene>
    <name evidence="3" type="ORF">Psi01_02950</name>
</gene>
<comment type="caution">
    <text evidence="3">The sequence shown here is derived from an EMBL/GenBank/DDBJ whole genome shotgun (WGS) entry which is preliminary data.</text>
</comment>
<accession>A0A8J3SBR8</accession>
<dbReference type="EMBL" id="BOOJ01000004">
    <property type="protein sequence ID" value="GIH89665.1"/>
    <property type="molecule type" value="Genomic_DNA"/>
</dbReference>
<protein>
    <submittedName>
        <fullName evidence="3">Uncharacterized protein</fullName>
    </submittedName>
</protein>
<feature type="chain" id="PRO_5035313230" evidence="2">
    <location>
        <begin position="31"/>
        <end position="368"/>
    </location>
</feature>
<reference evidence="3 4" key="1">
    <citation type="submission" date="2021-01" db="EMBL/GenBank/DDBJ databases">
        <title>Whole genome shotgun sequence of Planobispora siamensis NBRC 107568.</title>
        <authorList>
            <person name="Komaki H."/>
            <person name="Tamura T."/>
        </authorList>
    </citation>
    <scope>NUCLEOTIDE SEQUENCE [LARGE SCALE GENOMIC DNA]</scope>
    <source>
        <strain evidence="3 4">NBRC 107568</strain>
    </source>
</reference>
<keyword evidence="4" id="KW-1185">Reference proteome</keyword>
<keyword evidence="2" id="KW-0732">Signal</keyword>
<evidence type="ECO:0000313" key="4">
    <source>
        <dbReference type="Proteomes" id="UP000619788"/>
    </source>
</evidence>
<feature type="region of interest" description="Disordered" evidence="1">
    <location>
        <begin position="36"/>
        <end position="58"/>
    </location>
</feature>
<name>A0A8J3SBR8_9ACTN</name>